<proteinExistence type="predicted"/>
<evidence type="ECO:0000313" key="3">
    <source>
        <dbReference type="EMBL" id="MFC5721015.1"/>
    </source>
</evidence>
<keyword evidence="1" id="KW-0472">Membrane</keyword>
<keyword evidence="3" id="KW-0540">Nuclease</keyword>
<dbReference type="InterPro" id="IPR036691">
    <property type="entry name" value="Endo/exonu/phosph_ase_sf"/>
</dbReference>
<gene>
    <name evidence="3" type="ORF">ACFP1Z_12635</name>
</gene>
<dbReference type="Gene3D" id="3.60.10.10">
    <property type="entry name" value="Endonuclease/exonuclease/phosphatase"/>
    <property type="match status" value="1"/>
</dbReference>
<comment type="caution">
    <text evidence="3">The sequence shown here is derived from an EMBL/GenBank/DDBJ whole genome shotgun (WGS) entry which is preliminary data.</text>
</comment>
<reference evidence="4" key="1">
    <citation type="journal article" date="2019" name="Int. J. Syst. Evol. Microbiol.">
        <title>The Global Catalogue of Microorganisms (GCM) 10K type strain sequencing project: providing services to taxonomists for standard genome sequencing and annotation.</title>
        <authorList>
            <consortium name="The Broad Institute Genomics Platform"/>
            <consortium name="The Broad Institute Genome Sequencing Center for Infectious Disease"/>
            <person name="Wu L."/>
            <person name="Ma J."/>
        </authorList>
    </citation>
    <scope>NUCLEOTIDE SEQUENCE [LARGE SCALE GENOMIC DNA]</scope>
    <source>
        <strain evidence="4">CGMCC 4.7304</strain>
    </source>
</reference>
<evidence type="ECO:0000256" key="1">
    <source>
        <dbReference type="SAM" id="Phobius"/>
    </source>
</evidence>
<dbReference type="EMBL" id="JBHSPB010000006">
    <property type="protein sequence ID" value="MFC5721015.1"/>
    <property type="molecule type" value="Genomic_DNA"/>
</dbReference>
<dbReference type="SUPFAM" id="SSF56219">
    <property type="entry name" value="DNase I-like"/>
    <property type="match status" value="1"/>
</dbReference>
<keyword evidence="1" id="KW-0812">Transmembrane</keyword>
<dbReference type="RefSeq" id="WP_390316222.1">
    <property type="nucleotide sequence ID" value="NZ_JBHSPB010000006.1"/>
</dbReference>
<feature type="domain" description="Endonuclease/exonuclease/phosphatase" evidence="2">
    <location>
        <begin position="125"/>
        <end position="324"/>
    </location>
</feature>
<evidence type="ECO:0000259" key="2">
    <source>
        <dbReference type="Pfam" id="PF03372"/>
    </source>
</evidence>
<accession>A0ABW0Z303</accession>
<dbReference type="Proteomes" id="UP001596083">
    <property type="component" value="Unassembled WGS sequence"/>
</dbReference>
<organism evidence="3 4">
    <name type="scientific">Streptomyces gamaensis</name>
    <dbReference type="NCBI Taxonomy" id="1763542"/>
    <lineage>
        <taxon>Bacteria</taxon>
        <taxon>Bacillati</taxon>
        <taxon>Actinomycetota</taxon>
        <taxon>Actinomycetes</taxon>
        <taxon>Kitasatosporales</taxon>
        <taxon>Streptomycetaceae</taxon>
        <taxon>Streptomyces</taxon>
    </lineage>
</organism>
<feature type="transmembrane region" description="Helical" evidence="1">
    <location>
        <begin position="69"/>
        <end position="86"/>
    </location>
</feature>
<keyword evidence="4" id="KW-1185">Reference proteome</keyword>
<dbReference type="Pfam" id="PF03372">
    <property type="entry name" value="Exo_endo_phos"/>
    <property type="match status" value="1"/>
</dbReference>
<feature type="transmembrane region" description="Helical" evidence="1">
    <location>
        <begin position="37"/>
        <end position="57"/>
    </location>
</feature>
<sequence>MTETSQQHTAHPRPDAPAQREWWRRTAAWFSWQRGRVLAVLGFLLTLVIAFPGVVPNTGLNAGSFLESFRPWLGLLVLPLAVLAFLRRSAPASLAAALCVAVWLAAFGGQLVPGKGGGNGDLRVVTHNVDADTKDVAGISRKLIASRADVLALEKIAENSAAEYRKALASAYPHHAVIGTVGIWSKYPLTETRPVNMVPYWVRAIRSVVHTPRGDLAVYAVHMPSVRVHADTGFDVDQRNAAVRRLGDALDADPARRIVVMGDFNGSTDDRALRPVTSRMTSAYASAGTGFGFTWPSAFPMVRIDQILVRGVTAVNAEVLPATASKHLPLAAELKLS</sequence>
<dbReference type="GO" id="GO:0004519">
    <property type="term" value="F:endonuclease activity"/>
    <property type="evidence" value="ECO:0007669"/>
    <property type="project" value="UniProtKB-KW"/>
</dbReference>
<dbReference type="InterPro" id="IPR005135">
    <property type="entry name" value="Endo/exonuclease/phosphatase"/>
</dbReference>
<name>A0ABW0Z303_9ACTN</name>
<protein>
    <submittedName>
        <fullName evidence="3">Endonuclease/exonuclease/phosphatase family protein</fullName>
    </submittedName>
</protein>
<keyword evidence="1" id="KW-1133">Transmembrane helix</keyword>
<keyword evidence="3" id="KW-0255">Endonuclease</keyword>
<feature type="transmembrane region" description="Helical" evidence="1">
    <location>
        <begin position="93"/>
        <end position="112"/>
    </location>
</feature>
<keyword evidence="3" id="KW-0378">Hydrolase</keyword>
<evidence type="ECO:0000313" key="4">
    <source>
        <dbReference type="Proteomes" id="UP001596083"/>
    </source>
</evidence>